<dbReference type="Gene3D" id="3.30.450.20">
    <property type="entry name" value="PAS domain"/>
    <property type="match status" value="1"/>
</dbReference>
<gene>
    <name evidence="15" type="ORF">EPA99_13380</name>
</gene>
<dbReference type="PANTHER" id="PTHR43531">
    <property type="entry name" value="PROTEIN ICFG"/>
    <property type="match status" value="1"/>
</dbReference>
<dbReference type="PROSITE" id="PS50111">
    <property type="entry name" value="CHEMOTAXIS_TRANSDUC_2"/>
    <property type="match status" value="1"/>
</dbReference>
<name>A0A4Q1JT15_9GAMM</name>
<dbReference type="Pfam" id="PF00672">
    <property type="entry name" value="HAMP"/>
    <property type="match status" value="1"/>
</dbReference>
<keyword evidence="4 12" id="KW-0812">Transmembrane</keyword>
<dbReference type="InterPro" id="IPR033480">
    <property type="entry name" value="sCache_2"/>
</dbReference>
<feature type="coiled-coil region" evidence="10">
    <location>
        <begin position="673"/>
        <end position="700"/>
    </location>
</feature>
<dbReference type="Pfam" id="PF18947">
    <property type="entry name" value="HAMP_2"/>
    <property type="match status" value="1"/>
</dbReference>
<keyword evidence="16" id="KW-1185">Reference proteome</keyword>
<dbReference type="FunFam" id="1.10.287.950:FF:000002">
    <property type="entry name" value="Methyl-accepting chemotaxis protein"/>
    <property type="match status" value="1"/>
</dbReference>
<evidence type="ECO:0000256" key="11">
    <source>
        <dbReference type="SAM" id="MobiDB-lite"/>
    </source>
</evidence>
<dbReference type="PRINTS" id="PR00260">
    <property type="entry name" value="CHEMTRNSDUCR"/>
</dbReference>
<dbReference type="Proteomes" id="UP000289784">
    <property type="component" value="Unassembled WGS sequence"/>
</dbReference>
<evidence type="ECO:0000256" key="10">
    <source>
        <dbReference type="SAM" id="Coils"/>
    </source>
</evidence>
<feature type="domain" description="HAMP" evidence="14">
    <location>
        <begin position="398"/>
        <end position="450"/>
    </location>
</feature>
<dbReference type="PANTHER" id="PTHR43531:SF14">
    <property type="entry name" value="METHYL-ACCEPTING CHEMOTAXIS PROTEIN I-RELATED"/>
    <property type="match status" value="1"/>
</dbReference>
<keyword evidence="2" id="KW-1003">Cell membrane</keyword>
<dbReference type="CDD" id="cd11386">
    <property type="entry name" value="MCP_signal"/>
    <property type="match status" value="1"/>
</dbReference>
<accession>A0A4Q1JT15</accession>
<reference evidence="15 16" key="1">
    <citation type="submission" date="2019-01" db="EMBL/GenBank/DDBJ databases">
        <title>Pseudoxanthomonas composti sp. nov., isolated from compost.</title>
        <authorList>
            <person name="Yang G."/>
        </authorList>
    </citation>
    <scope>NUCLEOTIDE SEQUENCE [LARGE SCALE GENOMIC DNA]</scope>
    <source>
        <strain evidence="15 16">GSS15</strain>
    </source>
</reference>
<feature type="domain" description="Methyl-accepting transducer" evidence="13">
    <location>
        <begin position="455"/>
        <end position="684"/>
    </location>
</feature>
<evidence type="ECO:0000256" key="9">
    <source>
        <dbReference type="PROSITE-ProRule" id="PRU00284"/>
    </source>
</evidence>
<keyword evidence="10" id="KW-0175">Coiled coil</keyword>
<evidence type="ECO:0000256" key="3">
    <source>
        <dbReference type="ARBA" id="ARBA00022481"/>
    </source>
</evidence>
<feature type="coiled-coil region" evidence="10">
    <location>
        <begin position="251"/>
        <end position="278"/>
    </location>
</feature>
<proteinExistence type="inferred from homology"/>
<dbReference type="OrthoDB" id="8744489at2"/>
<evidence type="ECO:0000256" key="5">
    <source>
        <dbReference type="ARBA" id="ARBA00022989"/>
    </source>
</evidence>
<dbReference type="Pfam" id="PF17200">
    <property type="entry name" value="sCache_2"/>
    <property type="match status" value="1"/>
</dbReference>
<protein>
    <submittedName>
        <fullName evidence="15">HAMP domain-containing protein</fullName>
    </submittedName>
</protein>
<dbReference type="SMART" id="SM01049">
    <property type="entry name" value="Cache_2"/>
    <property type="match status" value="1"/>
</dbReference>
<evidence type="ECO:0000256" key="2">
    <source>
        <dbReference type="ARBA" id="ARBA00022475"/>
    </source>
</evidence>
<dbReference type="SMART" id="SM00304">
    <property type="entry name" value="HAMP"/>
    <property type="match status" value="2"/>
</dbReference>
<evidence type="ECO:0000259" key="13">
    <source>
        <dbReference type="PROSITE" id="PS50111"/>
    </source>
</evidence>
<dbReference type="Gene3D" id="1.20.120.1530">
    <property type="match status" value="2"/>
</dbReference>
<feature type="region of interest" description="Disordered" evidence="11">
    <location>
        <begin position="723"/>
        <end position="762"/>
    </location>
</feature>
<evidence type="ECO:0000256" key="6">
    <source>
        <dbReference type="ARBA" id="ARBA00023136"/>
    </source>
</evidence>
<dbReference type="AlphaFoldDB" id="A0A4Q1JT15"/>
<dbReference type="FunFam" id="1.20.120.1530:FF:000005">
    <property type="entry name" value="Methyl-accepting chemotaxis protein"/>
    <property type="match status" value="1"/>
</dbReference>
<dbReference type="EMBL" id="SAWZ01000007">
    <property type="protein sequence ID" value="RXR03428.1"/>
    <property type="molecule type" value="Genomic_DNA"/>
</dbReference>
<feature type="transmembrane region" description="Helical" evidence="12">
    <location>
        <begin position="20"/>
        <end position="41"/>
    </location>
</feature>
<dbReference type="SUPFAM" id="SSF158472">
    <property type="entry name" value="HAMP domain-like"/>
    <property type="match status" value="1"/>
</dbReference>
<dbReference type="Pfam" id="PF18575">
    <property type="entry name" value="HAMP_N3"/>
    <property type="match status" value="1"/>
</dbReference>
<evidence type="ECO:0000256" key="4">
    <source>
        <dbReference type="ARBA" id="ARBA00022692"/>
    </source>
</evidence>
<feature type="compositionally biased region" description="Low complexity" evidence="11">
    <location>
        <begin position="723"/>
        <end position="752"/>
    </location>
</feature>
<dbReference type="GO" id="GO:0007165">
    <property type="term" value="P:signal transduction"/>
    <property type="evidence" value="ECO:0007669"/>
    <property type="project" value="UniProtKB-KW"/>
</dbReference>
<keyword evidence="6 12" id="KW-0472">Membrane</keyword>
<dbReference type="GO" id="GO:0005886">
    <property type="term" value="C:plasma membrane"/>
    <property type="evidence" value="ECO:0007669"/>
    <property type="project" value="UniProtKB-SubCell"/>
</dbReference>
<evidence type="ECO:0000256" key="1">
    <source>
        <dbReference type="ARBA" id="ARBA00004651"/>
    </source>
</evidence>
<comment type="caution">
    <text evidence="15">The sequence shown here is derived from an EMBL/GenBank/DDBJ whole genome shotgun (WGS) entry which is preliminary data.</text>
</comment>
<dbReference type="SMART" id="SM00283">
    <property type="entry name" value="MA"/>
    <property type="match status" value="1"/>
</dbReference>
<evidence type="ECO:0000313" key="15">
    <source>
        <dbReference type="EMBL" id="RXR03428.1"/>
    </source>
</evidence>
<dbReference type="InterPro" id="IPR051310">
    <property type="entry name" value="MCP_chemotaxis"/>
</dbReference>
<feature type="transmembrane region" description="Helical" evidence="12">
    <location>
        <begin position="198"/>
        <end position="220"/>
    </location>
</feature>
<dbReference type="InterPro" id="IPR041395">
    <property type="entry name" value="McpB_HAMP_3rd"/>
</dbReference>
<dbReference type="InterPro" id="IPR004090">
    <property type="entry name" value="Chemotax_Me-accpt_rcpt"/>
</dbReference>
<organism evidence="15 16">
    <name type="scientific">Pseudoxanthomonas composti</name>
    <dbReference type="NCBI Taxonomy" id="2137479"/>
    <lineage>
        <taxon>Bacteria</taxon>
        <taxon>Pseudomonadati</taxon>
        <taxon>Pseudomonadota</taxon>
        <taxon>Gammaproteobacteria</taxon>
        <taxon>Lysobacterales</taxon>
        <taxon>Lysobacteraceae</taxon>
        <taxon>Pseudoxanthomonas</taxon>
    </lineage>
</organism>
<feature type="domain" description="HAMP" evidence="14">
    <location>
        <begin position="218"/>
        <end position="270"/>
    </location>
</feature>
<evidence type="ECO:0000256" key="12">
    <source>
        <dbReference type="SAM" id="Phobius"/>
    </source>
</evidence>
<dbReference type="InterPro" id="IPR004089">
    <property type="entry name" value="MCPsignal_dom"/>
</dbReference>
<keyword evidence="5 12" id="KW-1133">Transmembrane helix</keyword>
<dbReference type="PROSITE" id="PS50885">
    <property type="entry name" value="HAMP"/>
    <property type="match status" value="2"/>
</dbReference>
<dbReference type="SUPFAM" id="SSF58104">
    <property type="entry name" value="Methyl-accepting chemotaxis protein (MCP) signaling domain"/>
    <property type="match status" value="1"/>
</dbReference>
<keyword evidence="3" id="KW-0488">Methylation</keyword>
<dbReference type="InterPro" id="IPR003660">
    <property type="entry name" value="HAMP_dom"/>
</dbReference>
<comment type="subcellular location">
    <subcellularLocation>
        <location evidence="1">Cell membrane</location>
        <topology evidence="1">Multi-pass membrane protein</topology>
    </subcellularLocation>
</comment>
<dbReference type="GO" id="GO:0004888">
    <property type="term" value="F:transmembrane signaling receptor activity"/>
    <property type="evidence" value="ECO:0007669"/>
    <property type="project" value="InterPro"/>
</dbReference>
<dbReference type="Pfam" id="PF00015">
    <property type="entry name" value="MCPsignal"/>
    <property type="match status" value="1"/>
</dbReference>
<dbReference type="CDD" id="cd06225">
    <property type="entry name" value="HAMP"/>
    <property type="match status" value="2"/>
</dbReference>
<evidence type="ECO:0000259" key="14">
    <source>
        <dbReference type="PROSITE" id="PS50885"/>
    </source>
</evidence>
<evidence type="ECO:0000256" key="7">
    <source>
        <dbReference type="ARBA" id="ARBA00023224"/>
    </source>
</evidence>
<comment type="similarity">
    <text evidence="8">Belongs to the methyl-accepting chemotaxis (MCP) protein family.</text>
</comment>
<keyword evidence="7 9" id="KW-0807">Transducer</keyword>
<dbReference type="Gene3D" id="1.10.287.950">
    <property type="entry name" value="Methyl-accepting chemotaxis protein"/>
    <property type="match status" value="1"/>
</dbReference>
<dbReference type="GO" id="GO:0006935">
    <property type="term" value="P:chemotaxis"/>
    <property type="evidence" value="ECO:0007669"/>
    <property type="project" value="InterPro"/>
</dbReference>
<sequence>MHPLILLRRRVADLSLVRKFILLCSLLTVGVILLAVAAARLQYLDLVDARKNSVKTQVEMGMSVVEYYAGKAKTGELDEAQAQEAAKNALAQMRTNGGTDYFFVMDPAMKLVLHPTRKPGTDMSQYKDEHGVFVYKSLAAAAADGTGFVNYSAPKPGQEGQVPKISFAQQFPAWKWTLAMGVYADDIQTQAMGFTKTLTVIGAGLVLLVIGLCWLIAMAIGRPLSAATRTAEAIAAGDFHNEIKVESRDETGRLMASMQQMQEQLQRFNNEMQRLIQLQAGQDITHRMPEDFPGDYGTMARGVNTALFEHLDAIGEAMQVMDAYGHGDLRPDMRRLPGQRAALHEALDAVKHNLSAVNGDIARLADAAARGDFSARGEEARYQHAFLDMVSALNRLMQQAEGGLSDVGRIMGAIADGDLSQRVATHYEGAFGQLADAANRTAEQLTDIVRGIQRSAESINTAAGEIALGNADLSVRTEQQAASLEETAASMEELTSTVKQNADNARQANQLALGAGQVAEAGGKVVDEVVSTMAAITTSSARIADIIGVIDGIAFQTNILALNAAVEAARAGEQGRGFAVVASEVRSLAQRSASAAKEIKELIEDSSEKINLGASLVTRAGSTMAEVVTSVRRVTDIMGEITSASTEQSSGIEQVSKTVMQLDDVTQQNAALVEEATAAAKSLEDQAADLTQAVAVFQLEEQALRAAAARPATAPVAAVATRPAPVAGAAKRKPAAPARRPATTAKAPVAKASADEAEWAEF</sequence>
<evidence type="ECO:0000313" key="16">
    <source>
        <dbReference type="Proteomes" id="UP000289784"/>
    </source>
</evidence>
<evidence type="ECO:0000256" key="8">
    <source>
        <dbReference type="ARBA" id="ARBA00029447"/>
    </source>
</evidence>